<keyword evidence="8" id="KW-1185">Reference proteome</keyword>
<organism evidence="7 8">
    <name type="scientific">Arcanobacterium canis</name>
    <dbReference type="NCBI Taxonomy" id="999183"/>
    <lineage>
        <taxon>Bacteria</taxon>
        <taxon>Bacillati</taxon>
        <taxon>Actinomycetota</taxon>
        <taxon>Actinomycetes</taxon>
        <taxon>Actinomycetales</taxon>
        <taxon>Actinomycetaceae</taxon>
        <taxon>Arcanobacterium</taxon>
    </lineage>
</organism>
<dbReference type="InterPro" id="IPR010432">
    <property type="entry name" value="RDD"/>
</dbReference>
<reference evidence="7 8" key="1">
    <citation type="submission" date="2023-03" db="EMBL/GenBank/DDBJ databases">
        <title>Complete genome of Arcanobacterium canis strain DSM 25104 isolated in 2010 from a canine otitis externa in Germany.</title>
        <authorList>
            <person name="Borowiak M."/>
            <person name="Kreitlow A."/>
            <person name="Malorny B."/>
            <person name="Laemmler C."/>
            <person name="Prenger-Berninghoff E."/>
            <person name="Ploetz M."/>
            <person name="Abdulmawjood A."/>
        </authorList>
    </citation>
    <scope>NUCLEOTIDE SEQUENCE [LARGE SCALE GENOMIC DNA]</scope>
    <source>
        <strain evidence="7 8">DSM 25104</strain>
    </source>
</reference>
<proteinExistence type="predicted"/>
<evidence type="ECO:0000256" key="2">
    <source>
        <dbReference type="ARBA" id="ARBA00022692"/>
    </source>
</evidence>
<feature type="transmembrane region" description="Helical" evidence="5">
    <location>
        <begin position="120"/>
        <end position="140"/>
    </location>
</feature>
<protein>
    <submittedName>
        <fullName evidence="7">RDD family protein</fullName>
    </submittedName>
</protein>
<keyword evidence="4 5" id="KW-0472">Membrane</keyword>
<accession>A0ABY8FYZ2</accession>
<evidence type="ECO:0000313" key="8">
    <source>
        <dbReference type="Proteomes" id="UP001215216"/>
    </source>
</evidence>
<feature type="domain" description="RDD" evidence="6">
    <location>
        <begin position="25"/>
        <end position="153"/>
    </location>
</feature>
<evidence type="ECO:0000256" key="1">
    <source>
        <dbReference type="ARBA" id="ARBA00004141"/>
    </source>
</evidence>
<feature type="transmembrane region" description="Helical" evidence="5">
    <location>
        <begin position="35"/>
        <end position="55"/>
    </location>
</feature>
<evidence type="ECO:0000256" key="3">
    <source>
        <dbReference type="ARBA" id="ARBA00022989"/>
    </source>
</evidence>
<feature type="transmembrane region" description="Helical" evidence="5">
    <location>
        <begin position="67"/>
        <end position="87"/>
    </location>
</feature>
<dbReference type="Pfam" id="PF06271">
    <property type="entry name" value="RDD"/>
    <property type="match status" value="1"/>
</dbReference>
<dbReference type="PANTHER" id="PTHR38480">
    <property type="entry name" value="SLR0254 PROTEIN"/>
    <property type="match status" value="1"/>
</dbReference>
<dbReference type="RefSeq" id="WP_278013148.1">
    <property type="nucleotide sequence ID" value="NZ_CP121208.1"/>
</dbReference>
<evidence type="ECO:0000256" key="5">
    <source>
        <dbReference type="SAM" id="Phobius"/>
    </source>
</evidence>
<evidence type="ECO:0000313" key="7">
    <source>
        <dbReference type="EMBL" id="WFM83753.1"/>
    </source>
</evidence>
<evidence type="ECO:0000256" key="4">
    <source>
        <dbReference type="ARBA" id="ARBA00023136"/>
    </source>
</evidence>
<dbReference type="EMBL" id="CP121208">
    <property type="protein sequence ID" value="WFM83753.1"/>
    <property type="molecule type" value="Genomic_DNA"/>
</dbReference>
<sequence>MNTPSPFPNDSITTGDGVALELPPATVLSRMLSGFIDYGLLFIVLCGVLISLSVTDVVDFTAPESKAISIVAVATVMLLIPALVTALTNGRSLGKLATRTQVVRTDGGAITFREAILRSLVGIAEIWLTFGALATIVSALSRTGSRMGDFLAGTLVIRRVSSTAATAQFVCPPLEQWVSIVQVQGTPASLINDATEHLTIMNKLEPHTRAQRSRALAAALWNYVSPPPDQKIPAETFIAGALHAVATAQSTRALDELDRAESVRKRVATLPYSVE</sequence>
<dbReference type="Proteomes" id="UP001215216">
    <property type="component" value="Chromosome"/>
</dbReference>
<dbReference type="PANTHER" id="PTHR38480:SF1">
    <property type="entry name" value="SLR0254 PROTEIN"/>
    <property type="match status" value="1"/>
</dbReference>
<keyword evidence="2 5" id="KW-0812">Transmembrane</keyword>
<keyword evidence="3 5" id="KW-1133">Transmembrane helix</keyword>
<gene>
    <name evidence="7" type="ORF">P7079_01870</name>
</gene>
<comment type="subcellular location">
    <subcellularLocation>
        <location evidence="1">Membrane</location>
        <topology evidence="1">Multi-pass membrane protein</topology>
    </subcellularLocation>
</comment>
<name>A0ABY8FYZ2_9ACTO</name>
<evidence type="ECO:0000259" key="6">
    <source>
        <dbReference type="Pfam" id="PF06271"/>
    </source>
</evidence>